<proteinExistence type="predicted"/>
<feature type="region of interest" description="Disordered" evidence="1">
    <location>
        <begin position="73"/>
        <end position="179"/>
    </location>
</feature>
<dbReference type="EMBL" id="JBHSSW010000009">
    <property type="protein sequence ID" value="MFC6198238.1"/>
    <property type="molecule type" value="Genomic_DNA"/>
</dbReference>
<evidence type="ECO:0000313" key="3">
    <source>
        <dbReference type="Proteomes" id="UP001596303"/>
    </source>
</evidence>
<keyword evidence="3" id="KW-1185">Reference proteome</keyword>
<dbReference type="Proteomes" id="UP001596303">
    <property type="component" value="Unassembled WGS sequence"/>
</dbReference>
<comment type="caution">
    <text evidence="2">The sequence shown here is derived from an EMBL/GenBank/DDBJ whole genome shotgun (WGS) entry which is preliminary data.</text>
</comment>
<name>A0ABW1S9N6_9PROT</name>
<dbReference type="RefSeq" id="WP_377378305.1">
    <property type="nucleotide sequence ID" value="NZ_JBHSSW010000009.1"/>
</dbReference>
<accession>A0ABW1S9N6</accession>
<reference evidence="3" key="1">
    <citation type="journal article" date="2019" name="Int. J. Syst. Evol. Microbiol.">
        <title>The Global Catalogue of Microorganisms (GCM) 10K type strain sequencing project: providing services to taxonomists for standard genome sequencing and annotation.</title>
        <authorList>
            <consortium name="The Broad Institute Genomics Platform"/>
            <consortium name="The Broad Institute Genome Sequencing Center for Infectious Disease"/>
            <person name="Wu L."/>
            <person name="Ma J."/>
        </authorList>
    </citation>
    <scope>NUCLEOTIDE SEQUENCE [LARGE SCALE GENOMIC DNA]</scope>
    <source>
        <strain evidence="3">CGMCC-1.15741</strain>
    </source>
</reference>
<feature type="compositionally biased region" description="Basic and acidic residues" evidence="1">
    <location>
        <begin position="99"/>
        <end position="111"/>
    </location>
</feature>
<feature type="compositionally biased region" description="Acidic residues" evidence="1">
    <location>
        <begin position="112"/>
        <end position="121"/>
    </location>
</feature>
<evidence type="ECO:0000313" key="2">
    <source>
        <dbReference type="EMBL" id="MFC6198238.1"/>
    </source>
</evidence>
<evidence type="ECO:0000256" key="1">
    <source>
        <dbReference type="SAM" id="MobiDB-lite"/>
    </source>
</evidence>
<organism evidence="2 3">
    <name type="scientific">Ponticaulis profundi</name>
    <dbReference type="NCBI Taxonomy" id="2665222"/>
    <lineage>
        <taxon>Bacteria</taxon>
        <taxon>Pseudomonadati</taxon>
        <taxon>Pseudomonadota</taxon>
        <taxon>Alphaproteobacteria</taxon>
        <taxon>Hyphomonadales</taxon>
        <taxon>Hyphomonadaceae</taxon>
        <taxon>Ponticaulis</taxon>
    </lineage>
</organism>
<gene>
    <name evidence="2" type="ORF">ACFQDM_09115</name>
</gene>
<feature type="compositionally biased region" description="Basic residues" evidence="1">
    <location>
        <begin position="89"/>
        <end position="98"/>
    </location>
</feature>
<sequence length="179" mass="20379">MPREVDEKKTRKALRKLRKARQRAEAEGVELTDWEKDFVEGIDERLTKFGSAFHDPNLGRRDEALSNAQTEILRQLDKKSRGKPYGGFKTRKPLKTKNKFSDRRPSSRQIDDDIADEPEGDADQKMEQNVSFTGDSPRLRLVSGHSETPHDDSSPSSKPVAQKPFLRLVRDEIGSDSES</sequence>
<protein>
    <submittedName>
        <fullName evidence="2">Uncharacterized protein</fullName>
    </submittedName>
</protein>